<dbReference type="OrthoDB" id="2184498at2"/>
<dbReference type="InterPro" id="IPR036634">
    <property type="entry name" value="PRD_sf"/>
</dbReference>
<proteinExistence type="predicted"/>
<dbReference type="GO" id="GO:0006355">
    <property type="term" value="P:regulation of DNA-templated transcription"/>
    <property type="evidence" value="ECO:0007669"/>
    <property type="project" value="InterPro"/>
</dbReference>
<organism evidence="2 3">
    <name type="scientific">Alkalibacterium kapii</name>
    <dbReference type="NCBI Taxonomy" id="426704"/>
    <lineage>
        <taxon>Bacteria</taxon>
        <taxon>Bacillati</taxon>
        <taxon>Bacillota</taxon>
        <taxon>Bacilli</taxon>
        <taxon>Lactobacillales</taxon>
        <taxon>Carnobacteriaceae</taxon>
        <taxon>Alkalibacterium</taxon>
    </lineage>
</organism>
<dbReference type="RefSeq" id="WP_146923705.1">
    <property type="nucleotide sequence ID" value="NZ_BJUY01000005.1"/>
</dbReference>
<dbReference type="PROSITE" id="PS51372">
    <property type="entry name" value="PRD_2"/>
    <property type="match status" value="1"/>
</dbReference>
<dbReference type="SUPFAM" id="SSF63520">
    <property type="entry name" value="PTS-regulatory domain, PRD"/>
    <property type="match status" value="1"/>
</dbReference>
<dbReference type="Gene3D" id="1.10.1790.10">
    <property type="entry name" value="PRD domain"/>
    <property type="match status" value="1"/>
</dbReference>
<gene>
    <name evidence="2" type="ORF">AKA01nite_06250</name>
</gene>
<dbReference type="EMBL" id="BJUY01000005">
    <property type="protein sequence ID" value="GEK91003.1"/>
    <property type="molecule type" value="Genomic_DNA"/>
</dbReference>
<sequence length="117" mass="13441">MIQEKLDLLKENKVIDQVAYDYSQEALAYLKKKKIIEEDDDADVLITHLAMATARQSTDEKIEGVDDAILAEIQSDSHYGQAKELWDELKAFAPAEFETNEEGYFHLHLVTLLQEKQ</sequence>
<evidence type="ECO:0000259" key="1">
    <source>
        <dbReference type="PROSITE" id="PS51372"/>
    </source>
</evidence>
<feature type="domain" description="PRD" evidence="1">
    <location>
        <begin position="14"/>
        <end position="117"/>
    </location>
</feature>
<comment type="caution">
    <text evidence="2">The sequence shown here is derived from an EMBL/GenBank/DDBJ whole genome shotgun (WGS) entry which is preliminary data.</text>
</comment>
<dbReference type="InterPro" id="IPR011608">
    <property type="entry name" value="PRD"/>
</dbReference>
<dbReference type="Proteomes" id="UP000321662">
    <property type="component" value="Unassembled WGS sequence"/>
</dbReference>
<protein>
    <recommendedName>
        <fullName evidence="1">PRD domain-containing protein</fullName>
    </recommendedName>
</protein>
<name>A0A511AUI4_9LACT</name>
<dbReference type="AlphaFoldDB" id="A0A511AUI4"/>
<evidence type="ECO:0000313" key="2">
    <source>
        <dbReference type="EMBL" id="GEK91003.1"/>
    </source>
</evidence>
<reference evidence="2 3" key="1">
    <citation type="submission" date="2019-07" db="EMBL/GenBank/DDBJ databases">
        <title>Whole genome shotgun sequence of Alkalibacterium kapii NBRC 103247.</title>
        <authorList>
            <person name="Hosoyama A."/>
            <person name="Uohara A."/>
            <person name="Ohji S."/>
            <person name="Ichikawa N."/>
        </authorList>
    </citation>
    <scope>NUCLEOTIDE SEQUENCE [LARGE SCALE GENOMIC DNA]</scope>
    <source>
        <strain evidence="2 3">NBRC 103247</strain>
    </source>
</reference>
<keyword evidence="3" id="KW-1185">Reference proteome</keyword>
<accession>A0A511AUI4</accession>
<evidence type="ECO:0000313" key="3">
    <source>
        <dbReference type="Proteomes" id="UP000321662"/>
    </source>
</evidence>